<evidence type="ECO:0000313" key="1">
    <source>
        <dbReference type="EMBL" id="KII70108.1"/>
    </source>
</evidence>
<reference evidence="1 2" key="1">
    <citation type="journal article" date="2014" name="Genome Biol. Evol.">
        <title>The genome of the myxosporean Thelohanellus kitauei shows adaptations to nutrient acquisition within its fish host.</title>
        <authorList>
            <person name="Yang Y."/>
            <person name="Xiong J."/>
            <person name="Zhou Z."/>
            <person name="Huo F."/>
            <person name="Miao W."/>
            <person name="Ran C."/>
            <person name="Liu Y."/>
            <person name="Zhang J."/>
            <person name="Feng J."/>
            <person name="Wang M."/>
            <person name="Wang M."/>
            <person name="Wang L."/>
            <person name="Yao B."/>
        </authorList>
    </citation>
    <scope>NUCLEOTIDE SEQUENCE [LARGE SCALE GENOMIC DNA]</scope>
    <source>
        <strain evidence="1">Wuqing</strain>
    </source>
</reference>
<evidence type="ECO:0000313" key="2">
    <source>
        <dbReference type="Proteomes" id="UP000031668"/>
    </source>
</evidence>
<keyword evidence="2" id="KW-1185">Reference proteome</keyword>
<dbReference type="Proteomes" id="UP000031668">
    <property type="component" value="Unassembled WGS sequence"/>
</dbReference>
<organism evidence="1 2">
    <name type="scientific">Thelohanellus kitauei</name>
    <name type="common">Myxosporean</name>
    <dbReference type="NCBI Taxonomy" id="669202"/>
    <lineage>
        <taxon>Eukaryota</taxon>
        <taxon>Metazoa</taxon>
        <taxon>Cnidaria</taxon>
        <taxon>Myxozoa</taxon>
        <taxon>Myxosporea</taxon>
        <taxon>Bivalvulida</taxon>
        <taxon>Platysporina</taxon>
        <taxon>Myxobolidae</taxon>
        <taxon>Thelohanellus</taxon>
    </lineage>
</organism>
<accession>A0A0C2JL61</accession>
<dbReference type="AlphaFoldDB" id="A0A0C2JL61"/>
<comment type="caution">
    <text evidence="1">The sequence shown here is derived from an EMBL/GenBank/DDBJ whole genome shotgun (WGS) entry which is preliminary data.</text>
</comment>
<gene>
    <name evidence="1" type="ORF">RF11_09521</name>
</gene>
<protein>
    <submittedName>
        <fullName evidence="1">Uncharacterized protein</fullName>
    </submittedName>
</protein>
<dbReference type="EMBL" id="JWZT01002179">
    <property type="protein sequence ID" value="KII70108.1"/>
    <property type="molecule type" value="Genomic_DNA"/>
</dbReference>
<name>A0A0C2JL61_THEKT</name>
<proteinExistence type="predicted"/>
<sequence>MRSRLYLPGIIKLYCEKEHYIHEISMFKSGCTSSMLRKYNGVAAIKKLEIYNLFKQHCYGHRENLAVEDAWKNVPLMIQIRICKTNKEKFQELAKTAECNAIAFRLLYEVRWYSRHLAVTSWKRNCKIQINYFN</sequence>